<evidence type="ECO:0000256" key="4">
    <source>
        <dbReference type="ARBA" id="ARBA00023136"/>
    </source>
</evidence>
<dbReference type="Pfam" id="PF20684">
    <property type="entry name" value="Fung_rhodopsin"/>
    <property type="match status" value="1"/>
</dbReference>
<comment type="similarity">
    <text evidence="5">Belongs to the SAT4 family.</text>
</comment>
<feature type="transmembrane region" description="Helical" evidence="7">
    <location>
        <begin position="182"/>
        <end position="201"/>
    </location>
</feature>
<feature type="transmembrane region" description="Helical" evidence="7">
    <location>
        <begin position="62"/>
        <end position="87"/>
    </location>
</feature>
<evidence type="ECO:0000256" key="6">
    <source>
        <dbReference type="SAM" id="MobiDB-lite"/>
    </source>
</evidence>
<feature type="domain" description="Rhodopsin" evidence="8">
    <location>
        <begin position="46"/>
        <end position="282"/>
    </location>
</feature>
<evidence type="ECO:0000256" key="1">
    <source>
        <dbReference type="ARBA" id="ARBA00004141"/>
    </source>
</evidence>
<dbReference type="InterPro" id="IPR049326">
    <property type="entry name" value="Rhodopsin_dom_fungi"/>
</dbReference>
<feature type="transmembrane region" description="Helical" evidence="7">
    <location>
        <begin position="107"/>
        <end position="129"/>
    </location>
</feature>
<dbReference type="Proteomes" id="UP001166286">
    <property type="component" value="Unassembled WGS sequence"/>
</dbReference>
<evidence type="ECO:0000256" key="7">
    <source>
        <dbReference type="SAM" id="Phobius"/>
    </source>
</evidence>
<evidence type="ECO:0000256" key="2">
    <source>
        <dbReference type="ARBA" id="ARBA00022692"/>
    </source>
</evidence>
<keyword evidence="3 7" id="KW-1133">Transmembrane helix</keyword>
<dbReference type="PANTHER" id="PTHR33048:SF158">
    <property type="entry name" value="MEMBRANE PROTEIN PTH11-LIKE, PUTATIVE-RELATED"/>
    <property type="match status" value="1"/>
</dbReference>
<keyword evidence="10" id="KW-1185">Reference proteome</keyword>
<evidence type="ECO:0000259" key="8">
    <source>
        <dbReference type="Pfam" id="PF20684"/>
    </source>
</evidence>
<protein>
    <recommendedName>
        <fullName evidence="8">Rhodopsin domain-containing protein</fullName>
    </recommendedName>
</protein>
<dbReference type="AlphaFoldDB" id="A0AA39UED0"/>
<feature type="transmembrane region" description="Helical" evidence="7">
    <location>
        <begin position="141"/>
        <end position="162"/>
    </location>
</feature>
<feature type="transmembrane region" description="Helical" evidence="7">
    <location>
        <begin position="30"/>
        <end position="50"/>
    </location>
</feature>
<proteinExistence type="inferred from homology"/>
<feature type="transmembrane region" description="Helical" evidence="7">
    <location>
        <begin position="264"/>
        <end position="282"/>
    </location>
</feature>
<dbReference type="InterPro" id="IPR052337">
    <property type="entry name" value="SAT4-like"/>
</dbReference>
<evidence type="ECO:0000313" key="10">
    <source>
        <dbReference type="Proteomes" id="UP001166286"/>
    </source>
</evidence>
<reference evidence="9" key="1">
    <citation type="submission" date="2023-03" db="EMBL/GenBank/DDBJ databases">
        <title>Complete genome of Cladonia borealis.</title>
        <authorList>
            <person name="Park H."/>
        </authorList>
    </citation>
    <scope>NUCLEOTIDE SEQUENCE</scope>
    <source>
        <strain evidence="9">ANT050790</strain>
    </source>
</reference>
<organism evidence="9 10">
    <name type="scientific">Cladonia borealis</name>
    <dbReference type="NCBI Taxonomy" id="184061"/>
    <lineage>
        <taxon>Eukaryota</taxon>
        <taxon>Fungi</taxon>
        <taxon>Dikarya</taxon>
        <taxon>Ascomycota</taxon>
        <taxon>Pezizomycotina</taxon>
        <taxon>Lecanoromycetes</taxon>
        <taxon>OSLEUM clade</taxon>
        <taxon>Lecanoromycetidae</taxon>
        <taxon>Lecanorales</taxon>
        <taxon>Lecanorineae</taxon>
        <taxon>Cladoniaceae</taxon>
        <taxon>Cladonia</taxon>
    </lineage>
</organism>
<accession>A0AA39UED0</accession>
<dbReference type="PANTHER" id="PTHR33048">
    <property type="entry name" value="PTH11-LIKE INTEGRAL MEMBRANE PROTEIN (AFU_ORTHOLOGUE AFUA_5G11245)"/>
    <property type="match status" value="1"/>
</dbReference>
<keyword evidence="4 7" id="KW-0472">Membrane</keyword>
<comment type="subcellular location">
    <subcellularLocation>
        <location evidence="1">Membrane</location>
        <topology evidence="1">Multi-pass membrane protein</topology>
    </subcellularLocation>
</comment>
<dbReference type="EMBL" id="JAFEKC020000002">
    <property type="protein sequence ID" value="KAK0516461.1"/>
    <property type="molecule type" value="Genomic_DNA"/>
</dbReference>
<feature type="transmembrane region" description="Helical" evidence="7">
    <location>
        <begin position="221"/>
        <end position="244"/>
    </location>
</feature>
<evidence type="ECO:0000313" key="9">
    <source>
        <dbReference type="EMBL" id="KAK0516461.1"/>
    </source>
</evidence>
<gene>
    <name evidence="9" type="ORF">JMJ35_001064</name>
</gene>
<keyword evidence="2 7" id="KW-0812">Transmembrane</keyword>
<feature type="region of interest" description="Disordered" evidence="6">
    <location>
        <begin position="353"/>
        <end position="391"/>
    </location>
</feature>
<dbReference type="GO" id="GO:0016020">
    <property type="term" value="C:membrane"/>
    <property type="evidence" value="ECO:0007669"/>
    <property type="project" value="UniProtKB-SubCell"/>
</dbReference>
<comment type="caution">
    <text evidence="9">The sequence shown here is derived from an EMBL/GenBank/DDBJ whole genome shotgun (WGS) entry which is preliminary data.</text>
</comment>
<name>A0AA39UED0_9LECA</name>
<sequence>MDYANIPVMAPPKGVQSNFDNPKTLKSSMVAINATFLPLMLLAVAIRLYSRGQIMHAMGWDDYTCVLAVLGSVVHTILMLWDIHLGYGTHMWDIRAITLLPSHLRDMTALAVCYPIVIFFVKLTISLLYLRLFGMQKAFRYSVYGGIMFCFLFYTAYMGTQIGTVILCVNTGSTRISLCRNTAILTLISGVVNVVTDLYLLCLPIRSLMLLKMRGRRKFGLLLIFMSGLIACLVSIARLVLVSVRFHDPDTLYNAALTTELTSVELNVGIITASMPAMPQFFGKSKIFKMRTYSSLRLRLFSERSSHKASINTKEAKHSKETFPFGPDTIGQQGNGYLELADANQFRIFKGDASHEEDGSSQNGILRTTDYGVSSAPEPGNFTMRQEIEEP</sequence>
<evidence type="ECO:0000256" key="3">
    <source>
        <dbReference type="ARBA" id="ARBA00022989"/>
    </source>
</evidence>
<evidence type="ECO:0000256" key="5">
    <source>
        <dbReference type="ARBA" id="ARBA00038359"/>
    </source>
</evidence>